<comment type="similarity">
    <text evidence="8">Belongs to the TonB-dependent receptor family.</text>
</comment>
<dbReference type="KEGG" id="bsei:KMZ68_20360"/>
<reference evidence="13" key="1">
    <citation type="submission" date="2021-06" db="EMBL/GenBank/DDBJ databases">
        <title>Bradyrhizobium sp. S2-11-2 Genome sequencing.</title>
        <authorList>
            <person name="Jin L."/>
        </authorList>
    </citation>
    <scope>NUCLEOTIDE SEQUENCE</scope>
    <source>
        <strain evidence="13">S2-11-2</strain>
    </source>
</reference>
<evidence type="ECO:0000259" key="12">
    <source>
        <dbReference type="Pfam" id="PF07715"/>
    </source>
</evidence>
<evidence type="ECO:0000256" key="6">
    <source>
        <dbReference type="ARBA" id="ARBA00023136"/>
    </source>
</evidence>
<dbReference type="InterPro" id="IPR037066">
    <property type="entry name" value="Plug_dom_sf"/>
</dbReference>
<dbReference type="AlphaFoldDB" id="A0A975NMM2"/>
<evidence type="ECO:0000313" key="13">
    <source>
        <dbReference type="EMBL" id="QWG17301.1"/>
    </source>
</evidence>
<dbReference type="PANTHER" id="PTHR30069:SF36">
    <property type="entry name" value="BLL6948 PROTEIN"/>
    <property type="match status" value="1"/>
</dbReference>
<keyword evidence="4" id="KW-0812">Transmembrane</keyword>
<evidence type="ECO:0000259" key="11">
    <source>
        <dbReference type="Pfam" id="PF00593"/>
    </source>
</evidence>
<sequence>MLLRVEVVLAGLMAVVPDAAAQDVAALAGATALPPVEVIAPQPRREAGNRPKRGAERGRRSARRAIATPAVAGDGDSAVNASTVTQAAISSSSEKNVSGAEVNAWPFSRPAEALEVVPGLIVTQHSGDGKANQYFLRGFNLDHGTDLAISVDGMPVNMRTHAHGQGYADLNFLIPELIRSVNIRKGPYFADEGDFSSVGAVHVSLLDSIKTMASITAGSFGYRRGFGVSSTKLGEGSLLIAGEANSYNGPWDNPDGLRKINGVVRYSQGTAADGFSLTGMAYANRWNSTDQIPSRAIASGEIGLFGALNPSDGGNSSRFSLSGRWAQTGEGGSSKANFYVIKSSLNLWNDFTYLLSDPVNGDQFRQHDDRVLGGINASHTFKSRFAGLPMETEIGVQSRHDDIRLDLGNTVRRQFLSAIRSDAVRESSVGLFVQNTLHWTDWLRTNVGWRGDFYQTSVNSFFTPANSGSANAFIGSPKFGVVLGPFARTEFFINAGEGFHSNDARGVMITESPGDGSPLQASPLLVKTKGAEIGLRTKMIPGLTSAVSLFLLDSASEILFVGDAGDTVASRPSRRYGIEWTNDYRPLSWLGLEVDIAATHARFRGDDPDQAALYASLAGFPAAQIGNAPGNYIPGAPNVIASAGITLGEKTGWFSALRYRYFGPRPLTEDGAFVSLATGLLNGRLGYRFDNGWRIQLDAFNILNSRSDQISYAYGSLLRSDALFAMCFPAAGPPTAPAAVCQTGVMDRVLHPVEPLAIRLTVAGQF</sequence>
<proteinExistence type="inferred from homology"/>
<dbReference type="SUPFAM" id="SSF56935">
    <property type="entry name" value="Porins"/>
    <property type="match status" value="1"/>
</dbReference>
<dbReference type="Pfam" id="PF07715">
    <property type="entry name" value="Plug"/>
    <property type="match status" value="1"/>
</dbReference>
<dbReference type="InterPro" id="IPR036942">
    <property type="entry name" value="Beta-barrel_TonB_sf"/>
</dbReference>
<dbReference type="GO" id="GO:0009279">
    <property type="term" value="C:cell outer membrane"/>
    <property type="evidence" value="ECO:0007669"/>
    <property type="project" value="UniProtKB-SubCell"/>
</dbReference>
<keyword evidence="3" id="KW-1134">Transmembrane beta strand</keyword>
<dbReference type="EMBL" id="CP076135">
    <property type="protein sequence ID" value="QWG17301.1"/>
    <property type="molecule type" value="Genomic_DNA"/>
</dbReference>
<feature type="domain" description="TonB-dependent receptor-like beta-barrel" evidence="11">
    <location>
        <begin position="265"/>
        <end position="702"/>
    </location>
</feature>
<feature type="compositionally biased region" description="Basic and acidic residues" evidence="9">
    <location>
        <begin position="43"/>
        <end position="59"/>
    </location>
</feature>
<dbReference type="Proteomes" id="UP000680805">
    <property type="component" value="Chromosome"/>
</dbReference>
<keyword evidence="5 8" id="KW-0798">TonB box</keyword>
<evidence type="ECO:0000256" key="1">
    <source>
        <dbReference type="ARBA" id="ARBA00004571"/>
    </source>
</evidence>
<comment type="subcellular location">
    <subcellularLocation>
        <location evidence="1">Cell outer membrane</location>
        <topology evidence="1">Multi-pass membrane protein</topology>
    </subcellularLocation>
</comment>
<dbReference type="InterPro" id="IPR000531">
    <property type="entry name" value="Beta-barrel_TonB"/>
</dbReference>
<feature type="chain" id="PRO_5037701455" evidence="10">
    <location>
        <begin position="22"/>
        <end position="766"/>
    </location>
</feature>
<evidence type="ECO:0000256" key="8">
    <source>
        <dbReference type="RuleBase" id="RU003357"/>
    </source>
</evidence>
<evidence type="ECO:0000256" key="7">
    <source>
        <dbReference type="ARBA" id="ARBA00023237"/>
    </source>
</evidence>
<evidence type="ECO:0000256" key="9">
    <source>
        <dbReference type="SAM" id="MobiDB-lite"/>
    </source>
</evidence>
<gene>
    <name evidence="13" type="ORF">KMZ68_20360</name>
</gene>
<name>A0A975NMM2_9BRAD</name>
<evidence type="ECO:0000256" key="4">
    <source>
        <dbReference type="ARBA" id="ARBA00022692"/>
    </source>
</evidence>
<keyword evidence="2" id="KW-0813">Transport</keyword>
<dbReference type="GO" id="GO:0015344">
    <property type="term" value="F:siderophore uptake transmembrane transporter activity"/>
    <property type="evidence" value="ECO:0007669"/>
    <property type="project" value="TreeGrafter"/>
</dbReference>
<keyword evidence="10" id="KW-0732">Signal</keyword>
<keyword evidence="6 8" id="KW-0472">Membrane</keyword>
<evidence type="ECO:0000256" key="10">
    <source>
        <dbReference type="SAM" id="SignalP"/>
    </source>
</evidence>
<dbReference type="InterPro" id="IPR012910">
    <property type="entry name" value="Plug_dom"/>
</dbReference>
<dbReference type="InterPro" id="IPR039426">
    <property type="entry name" value="TonB-dep_rcpt-like"/>
</dbReference>
<dbReference type="GO" id="GO:0044718">
    <property type="term" value="P:siderophore transmembrane transport"/>
    <property type="evidence" value="ECO:0007669"/>
    <property type="project" value="TreeGrafter"/>
</dbReference>
<protein>
    <submittedName>
        <fullName evidence="13">TonB-dependent receptor</fullName>
    </submittedName>
</protein>
<evidence type="ECO:0000256" key="5">
    <source>
        <dbReference type="ARBA" id="ARBA00023077"/>
    </source>
</evidence>
<keyword evidence="13" id="KW-0675">Receptor</keyword>
<dbReference type="Gene3D" id="2.170.130.10">
    <property type="entry name" value="TonB-dependent receptor, plug domain"/>
    <property type="match status" value="1"/>
</dbReference>
<evidence type="ECO:0000256" key="3">
    <source>
        <dbReference type="ARBA" id="ARBA00022452"/>
    </source>
</evidence>
<evidence type="ECO:0000256" key="2">
    <source>
        <dbReference type="ARBA" id="ARBA00022448"/>
    </source>
</evidence>
<feature type="region of interest" description="Disordered" evidence="9">
    <location>
        <begin position="41"/>
        <end position="63"/>
    </location>
</feature>
<feature type="signal peptide" evidence="10">
    <location>
        <begin position="1"/>
        <end position="21"/>
    </location>
</feature>
<dbReference type="Gene3D" id="2.40.170.20">
    <property type="entry name" value="TonB-dependent receptor, beta-barrel domain"/>
    <property type="match status" value="1"/>
</dbReference>
<keyword evidence="7" id="KW-0998">Cell outer membrane</keyword>
<dbReference type="PANTHER" id="PTHR30069">
    <property type="entry name" value="TONB-DEPENDENT OUTER MEMBRANE RECEPTOR"/>
    <property type="match status" value="1"/>
</dbReference>
<accession>A0A975NMM2</accession>
<organism evidence="13 14">
    <name type="scientific">Bradyrhizobium sediminis</name>
    <dbReference type="NCBI Taxonomy" id="2840469"/>
    <lineage>
        <taxon>Bacteria</taxon>
        <taxon>Pseudomonadati</taxon>
        <taxon>Pseudomonadota</taxon>
        <taxon>Alphaproteobacteria</taxon>
        <taxon>Hyphomicrobiales</taxon>
        <taxon>Nitrobacteraceae</taxon>
        <taxon>Bradyrhizobium</taxon>
    </lineage>
</organism>
<evidence type="ECO:0000313" key="14">
    <source>
        <dbReference type="Proteomes" id="UP000680805"/>
    </source>
</evidence>
<feature type="domain" description="TonB-dependent receptor plug" evidence="12">
    <location>
        <begin position="92"/>
        <end position="199"/>
    </location>
</feature>
<dbReference type="Pfam" id="PF00593">
    <property type="entry name" value="TonB_dep_Rec_b-barrel"/>
    <property type="match status" value="1"/>
</dbReference>